<dbReference type="InterPro" id="IPR027953">
    <property type="entry name" value="DUF4605"/>
</dbReference>
<comment type="subcellular location">
    <subcellularLocation>
        <location evidence="1">Membrane</location>
        <topology evidence="1">Single-pass membrane protein</topology>
    </subcellularLocation>
</comment>
<dbReference type="OrthoDB" id="10060343at2759"/>
<evidence type="ECO:0000313" key="10">
    <source>
        <dbReference type="Proteomes" id="UP000694385"/>
    </source>
</evidence>
<proteinExistence type="inferred from homology"/>
<feature type="domain" description="DUF4605" evidence="8">
    <location>
        <begin position="54"/>
        <end position="112"/>
    </location>
</feature>
<dbReference type="OMA" id="LIYIVSH"/>
<feature type="region of interest" description="Disordered" evidence="6">
    <location>
        <begin position="1"/>
        <end position="51"/>
    </location>
</feature>
<name>A0A8C5K4X3_JACJA</name>
<dbReference type="Pfam" id="PF15378">
    <property type="entry name" value="DUF4605"/>
    <property type="match status" value="1"/>
</dbReference>
<protein>
    <submittedName>
        <fullName evidence="9">Family with sequence similarity 241, member B</fullName>
    </submittedName>
</protein>
<dbReference type="CTD" id="219738"/>
<gene>
    <name evidence="9" type="primary">Fam241b</name>
</gene>
<dbReference type="GO" id="GO:0016020">
    <property type="term" value="C:membrane"/>
    <property type="evidence" value="ECO:0007669"/>
    <property type="project" value="UniProtKB-SubCell"/>
</dbReference>
<evidence type="ECO:0000256" key="1">
    <source>
        <dbReference type="ARBA" id="ARBA00004167"/>
    </source>
</evidence>
<sequence>MVRILANGEIVQDDDPRARTTTSQRGGTPRQGFLNRGPGPRQPQAGARLGAAQSPFSDLNRQLVNLGFPQWHVGNHAVEPVTSILLLFLLAMLGVRGLLLVGLLYLVSHLGQR</sequence>
<comment type="similarity">
    <text evidence="2">Belongs to the FAM241 family.</text>
</comment>
<dbReference type="GeneID" id="101607247"/>
<evidence type="ECO:0000259" key="8">
    <source>
        <dbReference type="Pfam" id="PF15378"/>
    </source>
</evidence>
<evidence type="ECO:0000256" key="6">
    <source>
        <dbReference type="SAM" id="MobiDB-lite"/>
    </source>
</evidence>
<keyword evidence="10" id="KW-1185">Reference proteome</keyword>
<evidence type="ECO:0000256" key="7">
    <source>
        <dbReference type="SAM" id="Phobius"/>
    </source>
</evidence>
<keyword evidence="3 7" id="KW-0812">Transmembrane</keyword>
<dbReference type="PANTHER" id="PTHR33690:SF2">
    <property type="entry name" value="PROTEIN FAM241B"/>
    <property type="match status" value="1"/>
</dbReference>
<dbReference type="Ensembl" id="ENSJJAT00000008326.1">
    <property type="protein sequence ID" value="ENSJJAP00000003672.1"/>
    <property type="gene ID" value="ENSJJAG00000007347.1"/>
</dbReference>
<reference evidence="9" key="2">
    <citation type="submission" date="2025-09" db="UniProtKB">
        <authorList>
            <consortium name="Ensembl"/>
        </authorList>
    </citation>
    <scope>IDENTIFICATION</scope>
</reference>
<dbReference type="PANTHER" id="PTHR33690">
    <property type="entry name" value="DUF4605 DOMAIN-CONTAINING PROTEIN"/>
    <property type="match status" value="1"/>
</dbReference>
<dbReference type="Proteomes" id="UP000694385">
    <property type="component" value="Unassembled WGS sequence"/>
</dbReference>
<evidence type="ECO:0000313" key="9">
    <source>
        <dbReference type="Ensembl" id="ENSJJAP00000003672.1"/>
    </source>
</evidence>
<keyword evidence="4 7" id="KW-1133">Transmembrane helix</keyword>
<evidence type="ECO:0000256" key="2">
    <source>
        <dbReference type="ARBA" id="ARBA00006165"/>
    </source>
</evidence>
<keyword evidence="5 7" id="KW-0472">Membrane</keyword>
<dbReference type="AlphaFoldDB" id="A0A8C5K4X3"/>
<dbReference type="RefSeq" id="XP_044993582.1">
    <property type="nucleotide sequence ID" value="XM_045137647.1"/>
</dbReference>
<evidence type="ECO:0000256" key="4">
    <source>
        <dbReference type="ARBA" id="ARBA00022989"/>
    </source>
</evidence>
<feature type="transmembrane region" description="Helical" evidence="7">
    <location>
        <begin position="84"/>
        <end position="107"/>
    </location>
</feature>
<evidence type="ECO:0000256" key="3">
    <source>
        <dbReference type="ARBA" id="ARBA00022692"/>
    </source>
</evidence>
<evidence type="ECO:0000256" key="5">
    <source>
        <dbReference type="ARBA" id="ARBA00023136"/>
    </source>
</evidence>
<reference evidence="9" key="1">
    <citation type="submission" date="2025-08" db="UniProtKB">
        <authorList>
            <consortium name="Ensembl"/>
        </authorList>
    </citation>
    <scope>IDENTIFICATION</scope>
</reference>
<accession>A0A8C5K4X3</accession>
<dbReference type="GeneTree" id="ENSGT00940000154340"/>
<organism evidence="9 10">
    <name type="scientific">Jaculus jaculus</name>
    <name type="common">Lesser Egyptian jerboa</name>
    <dbReference type="NCBI Taxonomy" id="51337"/>
    <lineage>
        <taxon>Eukaryota</taxon>
        <taxon>Metazoa</taxon>
        <taxon>Chordata</taxon>
        <taxon>Craniata</taxon>
        <taxon>Vertebrata</taxon>
        <taxon>Euteleostomi</taxon>
        <taxon>Mammalia</taxon>
        <taxon>Eutheria</taxon>
        <taxon>Euarchontoglires</taxon>
        <taxon>Glires</taxon>
        <taxon>Rodentia</taxon>
        <taxon>Myomorpha</taxon>
        <taxon>Dipodoidea</taxon>
        <taxon>Dipodidae</taxon>
        <taxon>Dipodinae</taxon>
        <taxon>Jaculus</taxon>
    </lineage>
</organism>
<dbReference type="InterPro" id="IPR052502">
    <property type="entry name" value="FAM241_domain"/>
</dbReference>